<dbReference type="RefSeq" id="WP_197967218.1">
    <property type="nucleotide sequence ID" value="NZ_JACEGD010000017.1"/>
</dbReference>
<dbReference type="Proteomes" id="UP001194539">
    <property type="component" value="Unassembled WGS sequence"/>
</dbReference>
<evidence type="ECO:0000313" key="1">
    <source>
        <dbReference type="EMBL" id="MBH5388532.1"/>
    </source>
</evidence>
<organism evidence="1 2">
    <name type="scientific">Bradyrhizobium diversitatis</name>
    <dbReference type="NCBI Taxonomy" id="2755406"/>
    <lineage>
        <taxon>Bacteria</taxon>
        <taxon>Pseudomonadati</taxon>
        <taxon>Pseudomonadota</taxon>
        <taxon>Alphaproteobacteria</taxon>
        <taxon>Hyphomicrobiales</taxon>
        <taxon>Nitrobacteraceae</taxon>
        <taxon>Bradyrhizobium</taxon>
    </lineage>
</organism>
<proteinExistence type="predicted"/>
<protein>
    <submittedName>
        <fullName evidence="1">Uncharacterized protein</fullName>
    </submittedName>
</protein>
<sequence length="167" mass="19238">MASRIAVDMWEARFVKSHKGRLTEKHAYLARTLDRGYVAFGECAATAELHAVRELRSAISKQARLARARAKRAEDYQELLRSRCARGRYDSAHRVDLASYERWLPKHLREAFRHYEEGLSLRVIENAAVDLVRSHLADLIYQLDRDVARAEEETDRQALDRRFGGGG</sequence>
<dbReference type="EMBL" id="JACEGD010000017">
    <property type="protein sequence ID" value="MBH5388532.1"/>
    <property type="molecule type" value="Genomic_DNA"/>
</dbReference>
<accession>A0ABS0P663</accession>
<name>A0ABS0P663_9BRAD</name>
<comment type="caution">
    <text evidence="1">The sequence shown here is derived from an EMBL/GenBank/DDBJ whole genome shotgun (WGS) entry which is preliminary data.</text>
</comment>
<reference evidence="1 2" key="1">
    <citation type="submission" date="2020-07" db="EMBL/GenBank/DDBJ databases">
        <title>Bradyrhizobium diversity isolated from nodules of indigenous legumes of Western Australia.</title>
        <authorList>
            <person name="Klepa M.S."/>
        </authorList>
    </citation>
    <scope>NUCLEOTIDE SEQUENCE [LARGE SCALE GENOMIC DNA]</scope>
    <source>
        <strain evidence="1 2">CNPSo 4019</strain>
    </source>
</reference>
<keyword evidence="2" id="KW-1185">Reference proteome</keyword>
<evidence type="ECO:0000313" key="2">
    <source>
        <dbReference type="Proteomes" id="UP001194539"/>
    </source>
</evidence>
<gene>
    <name evidence="1" type="ORF">H1B27_19910</name>
</gene>